<dbReference type="AlphaFoldDB" id="A0A4Q7LXD4"/>
<dbReference type="SUPFAM" id="SSF69593">
    <property type="entry name" value="Glycerol-3-phosphate (1)-acyltransferase"/>
    <property type="match status" value="1"/>
</dbReference>
<dbReference type="GO" id="GO:0005886">
    <property type="term" value="C:plasma membrane"/>
    <property type="evidence" value="ECO:0007669"/>
    <property type="project" value="TreeGrafter"/>
</dbReference>
<keyword evidence="7" id="KW-1185">Reference proteome</keyword>
<keyword evidence="4" id="KW-0472">Membrane</keyword>
<dbReference type="Pfam" id="PF01553">
    <property type="entry name" value="Acyltransferase"/>
    <property type="match status" value="1"/>
</dbReference>
<keyword evidence="1 6" id="KW-0808">Transferase</keyword>
<dbReference type="EMBL" id="SGWW01000001">
    <property type="protein sequence ID" value="RZS59464.1"/>
    <property type="molecule type" value="Genomic_DNA"/>
</dbReference>
<evidence type="ECO:0000256" key="4">
    <source>
        <dbReference type="SAM" id="Phobius"/>
    </source>
</evidence>
<evidence type="ECO:0000256" key="2">
    <source>
        <dbReference type="ARBA" id="ARBA00023315"/>
    </source>
</evidence>
<keyword evidence="2 6" id="KW-0012">Acyltransferase</keyword>
<protein>
    <submittedName>
        <fullName evidence="6">1-acyl-sn-glycerol-3-phosphate acyltransferase</fullName>
    </submittedName>
</protein>
<feature type="transmembrane region" description="Helical" evidence="4">
    <location>
        <begin position="38"/>
        <end position="56"/>
    </location>
</feature>
<dbReference type="SMART" id="SM00563">
    <property type="entry name" value="PlsC"/>
    <property type="match status" value="1"/>
</dbReference>
<feature type="domain" description="Phospholipid/glycerol acyltransferase" evidence="5">
    <location>
        <begin position="70"/>
        <end position="189"/>
    </location>
</feature>
<evidence type="ECO:0000256" key="3">
    <source>
        <dbReference type="SAM" id="MobiDB-lite"/>
    </source>
</evidence>
<name>A0A4Q7LXD4_9MICO</name>
<dbReference type="OrthoDB" id="9806008at2"/>
<keyword evidence="4" id="KW-0812">Transmembrane</keyword>
<keyword evidence="4" id="KW-1133">Transmembrane helix</keyword>
<sequence length="274" mass="30245">MRGEPSPARHAFGSSLYAVTSAPTPLTRRRRGPERTPLWWLIAAILIPPLTVIARYDVIDGHKLPKRGAFILSPNHYSEIDPVIMGRFVWKLKRVPRFLAKASLFRNKFLGAVLRASGQIPVEREGRGRSDAPLKAAQLLVDNELAVIIYPEGTLTRDPELWPMRGKSGAVRMALTAGVPLIPAAHWGTQHVMGRYSKKLSVFPRKRIVCKIGDPIDLSDLAGRPLDAAVLSEGTARLMDAIAALLGDLRGEEPPADRWDPSKHGQAETGRFEH</sequence>
<reference evidence="6 7" key="1">
    <citation type="journal article" date="2015" name="Stand. Genomic Sci.">
        <title>Genomic Encyclopedia of Bacterial and Archaeal Type Strains, Phase III: the genomes of soil and plant-associated and newly described type strains.</title>
        <authorList>
            <person name="Whitman W.B."/>
            <person name="Woyke T."/>
            <person name="Klenk H.P."/>
            <person name="Zhou Y."/>
            <person name="Lilburn T.G."/>
            <person name="Beck B.J."/>
            <person name="De Vos P."/>
            <person name="Vandamme P."/>
            <person name="Eisen J.A."/>
            <person name="Garrity G."/>
            <person name="Hugenholtz P."/>
            <person name="Kyrpides N.C."/>
        </authorList>
    </citation>
    <scope>NUCLEOTIDE SEQUENCE [LARGE SCALE GENOMIC DNA]</scope>
    <source>
        <strain evidence="6 7">CV2</strain>
    </source>
</reference>
<evidence type="ECO:0000259" key="5">
    <source>
        <dbReference type="SMART" id="SM00563"/>
    </source>
</evidence>
<dbReference type="PANTHER" id="PTHR10434">
    <property type="entry name" value="1-ACYL-SN-GLYCEROL-3-PHOSPHATE ACYLTRANSFERASE"/>
    <property type="match status" value="1"/>
</dbReference>
<dbReference type="Proteomes" id="UP000293519">
    <property type="component" value="Unassembled WGS sequence"/>
</dbReference>
<dbReference type="CDD" id="cd07989">
    <property type="entry name" value="LPLAT_AGPAT-like"/>
    <property type="match status" value="1"/>
</dbReference>
<proteinExistence type="predicted"/>
<dbReference type="PANTHER" id="PTHR10434:SF55">
    <property type="entry name" value="POSSIBLE ACYLTRANSFERASE"/>
    <property type="match status" value="1"/>
</dbReference>
<evidence type="ECO:0000256" key="1">
    <source>
        <dbReference type="ARBA" id="ARBA00022679"/>
    </source>
</evidence>
<organism evidence="6 7">
    <name type="scientific">Microcella putealis</name>
    <dbReference type="NCBI Taxonomy" id="337005"/>
    <lineage>
        <taxon>Bacteria</taxon>
        <taxon>Bacillati</taxon>
        <taxon>Actinomycetota</taxon>
        <taxon>Actinomycetes</taxon>
        <taxon>Micrococcales</taxon>
        <taxon>Microbacteriaceae</taxon>
        <taxon>Microcella</taxon>
    </lineage>
</organism>
<evidence type="ECO:0000313" key="7">
    <source>
        <dbReference type="Proteomes" id="UP000293519"/>
    </source>
</evidence>
<feature type="region of interest" description="Disordered" evidence="3">
    <location>
        <begin position="253"/>
        <end position="274"/>
    </location>
</feature>
<accession>A0A4Q7LXD4</accession>
<comment type="caution">
    <text evidence="6">The sequence shown here is derived from an EMBL/GenBank/DDBJ whole genome shotgun (WGS) entry which is preliminary data.</text>
</comment>
<dbReference type="InterPro" id="IPR002123">
    <property type="entry name" value="Plipid/glycerol_acylTrfase"/>
</dbReference>
<dbReference type="GO" id="GO:0006654">
    <property type="term" value="P:phosphatidic acid biosynthetic process"/>
    <property type="evidence" value="ECO:0007669"/>
    <property type="project" value="TreeGrafter"/>
</dbReference>
<evidence type="ECO:0000313" key="6">
    <source>
        <dbReference type="EMBL" id="RZS59464.1"/>
    </source>
</evidence>
<gene>
    <name evidence="6" type="ORF">EV141_0690</name>
</gene>
<dbReference type="GO" id="GO:0003841">
    <property type="term" value="F:1-acylglycerol-3-phosphate O-acyltransferase activity"/>
    <property type="evidence" value="ECO:0007669"/>
    <property type="project" value="TreeGrafter"/>
</dbReference>